<reference evidence="3" key="1">
    <citation type="submission" date="2025-08" db="UniProtKB">
        <authorList>
            <consortium name="RefSeq"/>
        </authorList>
    </citation>
    <scope>IDENTIFICATION</scope>
    <source>
        <tissue evidence="3">Ear skin</tissue>
    </source>
</reference>
<dbReference type="KEGG" id="cfr:102522332"/>
<dbReference type="AlphaFoldDB" id="A0A8B8SNW2"/>
<evidence type="ECO:0000313" key="3">
    <source>
        <dbReference type="RefSeq" id="XP_032331540.1"/>
    </source>
</evidence>
<feature type="compositionally biased region" description="Polar residues" evidence="1">
    <location>
        <begin position="330"/>
        <end position="346"/>
    </location>
</feature>
<proteinExistence type="predicted"/>
<feature type="compositionally biased region" description="Polar residues" evidence="1">
    <location>
        <begin position="146"/>
        <end position="166"/>
    </location>
</feature>
<feature type="compositionally biased region" description="Polar residues" evidence="1">
    <location>
        <begin position="298"/>
        <end position="309"/>
    </location>
</feature>
<gene>
    <name evidence="3" type="primary">CDKL5</name>
</gene>
<feature type="compositionally biased region" description="Basic and acidic residues" evidence="1">
    <location>
        <begin position="97"/>
        <end position="122"/>
    </location>
</feature>
<accession>A0A8B8SNW2</accession>
<name>A0A8B8SNW2_CAMFR</name>
<organism evidence="2 3">
    <name type="scientific">Camelus ferus</name>
    <name type="common">Wild bactrian camel</name>
    <name type="synonym">Camelus bactrianus ferus</name>
    <dbReference type="NCBI Taxonomy" id="419612"/>
    <lineage>
        <taxon>Eukaryota</taxon>
        <taxon>Metazoa</taxon>
        <taxon>Chordata</taxon>
        <taxon>Craniata</taxon>
        <taxon>Vertebrata</taxon>
        <taxon>Euteleostomi</taxon>
        <taxon>Mammalia</taxon>
        <taxon>Eutheria</taxon>
        <taxon>Laurasiatheria</taxon>
        <taxon>Artiodactyla</taxon>
        <taxon>Tylopoda</taxon>
        <taxon>Camelidae</taxon>
        <taxon>Camelus</taxon>
    </lineage>
</organism>
<dbReference type="InterPro" id="IPR011009">
    <property type="entry name" value="Kinase-like_dom_sf"/>
</dbReference>
<dbReference type="Proteomes" id="UP000694856">
    <property type="component" value="Chromosome X"/>
</dbReference>
<evidence type="ECO:0000256" key="1">
    <source>
        <dbReference type="SAM" id="MobiDB-lite"/>
    </source>
</evidence>
<feature type="region of interest" description="Disordered" evidence="1">
    <location>
        <begin position="266"/>
        <end position="285"/>
    </location>
</feature>
<evidence type="ECO:0000313" key="2">
    <source>
        <dbReference type="Proteomes" id="UP000694856"/>
    </source>
</evidence>
<feature type="region of interest" description="Disordered" evidence="1">
    <location>
        <begin position="70"/>
        <end position="252"/>
    </location>
</feature>
<feature type="region of interest" description="Disordered" evidence="1">
    <location>
        <begin position="296"/>
        <end position="378"/>
    </location>
</feature>
<dbReference type="RefSeq" id="XP_032331540.1">
    <property type="nucleotide sequence ID" value="XM_032475649.1"/>
</dbReference>
<dbReference type="Gene3D" id="3.30.200.20">
    <property type="entry name" value="Phosphorylase Kinase, domain 1"/>
    <property type="match status" value="1"/>
</dbReference>
<feature type="compositionally biased region" description="Basic and acidic residues" evidence="1">
    <location>
        <begin position="235"/>
        <end position="245"/>
    </location>
</feature>
<dbReference type="GeneID" id="102522332"/>
<dbReference type="CTD" id="6792"/>
<protein>
    <submittedName>
        <fullName evidence="3">Cyclin-dependent kinase-like 5</fullName>
    </submittedName>
</protein>
<dbReference type="SUPFAM" id="SSF56112">
    <property type="entry name" value="Protein kinase-like (PK-like)"/>
    <property type="match status" value="1"/>
</dbReference>
<sequence length="378" mass="42146">MKIPNIGNVMNKFEILGVVGEGAYGVVLKCRHKETHEIVAIKKFKDSEEMKQWKAVSAWMSLYNFEPGEQLPPEMTVARSSVKESSREGTSSFHARQKSEGGAYHDPHSDDGTVPKENRHLYNDPVPRRVGSFYRVPSPRPDNSFHENNVSTRVSSLPSESSSGTNHSKRQPAFDPWKSPENISHSEQLKEKEKQGFFRSMKKKKKKSQTVPNSDGPDLLTLQKAIHSASTPSSRPKEWRPEKISDLQTQSQPLKSLRKLLHLSSASNHPASSDPRFQPLTTQQAKNSFSEIRIHPLSQASGGSSNIRQEPTPKGRPALQLPGQMDSGWHVSSVTRSATEGPSYSEQLGAKSGPNGHPYNRTNRSRMPNLNDLKETAL</sequence>
<keyword evidence="2" id="KW-1185">Reference proteome</keyword>
<feature type="compositionally biased region" description="Basic and acidic residues" evidence="1">
    <location>
        <begin position="187"/>
        <end position="196"/>
    </location>
</feature>